<dbReference type="PROSITE" id="PS51192">
    <property type="entry name" value="HELICASE_ATP_BIND_1"/>
    <property type="match status" value="1"/>
</dbReference>
<dbReference type="InterPro" id="IPR027417">
    <property type="entry name" value="P-loop_NTPase"/>
</dbReference>
<evidence type="ECO:0000256" key="2">
    <source>
        <dbReference type="ARBA" id="ARBA00009046"/>
    </source>
</evidence>
<evidence type="ECO:0000256" key="4">
    <source>
        <dbReference type="ARBA" id="ARBA00022723"/>
    </source>
</evidence>
<keyword evidence="7" id="KW-0347">Helicase</keyword>
<organism evidence="12 13">
    <name type="scientific">Calditerricola satsumensis</name>
    <dbReference type="NCBI Taxonomy" id="373054"/>
    <lineage>
        <taxon>Bacteria</taxon>
        <taxon>Bacillati</taxon>
        <taxon>Bacillota</taxon>
        <taxon>Bacilli</taxon>
        <taxon>Bacillales</taxon>
        <taxon>Bacillaceae</taxon>
        <taxon>Calditerricola</taxon>
    </lineage>
</organism>
<gene>
    <name evidence="12" type="ORF">GCM10007043_21590</name>
</gene>
<dbReference type="NCBIfam" id="TIGR01587">
    <property type="entry name" value="cas3_core"/>
    <property type="match status" value="1"/>
</dbReference>
<proteinExistence type="inferred from homology"/>
<dbReference type="Gene3D" id="1.10.3210.30">
    <property type="match status" value="1"/>
</dbReference>
<comment type="similarity">
    <text evidence="2">In the central section; belongs to the CRISPR-associated helicase Cas3 family.</text>
</comment>
<name>A0A8J3FFZ6_9BACI</name>
<evidence type="ECO:0000256" key="1">
    <source>
        <dbReference type="ARBA" id="ARBA00006847"/>
    </source>
</evidence>
<dbReference type="Pfam" id="PF00270">
    <property type="entry name" value="DEAD"/>
    <property type="match status" value="1"/>
</dbReference>
<dbReference type="Proteomes" id="UP000637720">
    <property type="component" value="Unassembled WGS sequence"/>
</dbReference>
<dbReference type="AlphaFoldDB" id="A0A8J3FFZ6"/>
<evidence type="ECO:0000256" key="8">
    <source>
        <dbReference type="ARBA" id="ARBA00022840"/>
    </source>
</evidence>
<dbReference type="InterPro" id="IPR001650">
    <property type="entry name" value="Helicase_C-like"/>
</dbReference>
<dbReference type="SUPFAM" id="SSF52540">
    <property type="entry name" value="P-loop containing nucleoside triphosphate hydrolases"/>
    <property type="match status" value="1"/>
</dbReference>
<evidence type="ECO:0000256" key="7">
    <source>
        <dbReference type="ARBA" id="ARBA00022806"/>
    </source>
</evidence>
<dbReference type="GO" id="GO:0046872">
    <property type="term" value="F:metal ion binding"/>
    <property type="evidence" value="ECO:0007669"/>
    <property type="project" value="UniProtKB-KW"/>
</dbReference>
<keyword evidence="13" id="KW-1185">Reference proteome</keyword>
<dbReference type="InterPro" id="IPR006483">
    <property type="entry name" value="CRISPR-assoc_Cas3_HD"/>
</dbReference>
<dbReference type="GO" id="GO:0051607">
    <property type="term" value="P:defense response to virus"/>
    <property type="evidence" value="ECO:0007669"/>
    <property type="project" value="UniProtKB-KW"/>
</dbReference>
<keyword evidence="9" id="KW-0051">Antiviral defense</keyword>
<evidence type="ECO:0000259" key="11">
    <source>
        <dbReference type="PROSITE" id="PS51643"/>
    </source>
</evidence>
<feature type="domain" description="Helicase ATP-binding" evidence="10">
    <location>
        <begin position="274"/>
        <end position="454"/>
    </location>
</feature>
<evidence type="ECO:0000256" key="5">
    <source>
        <dbReference type="ARBA" id="ARBA00022741"/>
    </source>
</evidence>
<keyword evidence="4" id="KW-0479">Metal-binding</keyword>
<dbReference type="Pfam" id="PF22590">
    <property type="entry name" value="Cas3-like_C_2"/>
    <property type="match status" value="1"/>
</dbReference>
<dbReference type="InterPro" id="IPR054712">
    <property type="entry name" value="Cas3-like_dom"/>
</dbReference>
<reference evidence="12" key="2">
    <citation type="submission" date="2020-09" db="EMBL/GenBank/DDBJ databases">
        <authorList>
            <person name="Sun Q."/>
            <person name="Ohkuma M."/>
        </authorList>
    </citation>
    <scope>NUCLEOTIDE SEQUENCE</scope>
    <source>
        <strain evidence="12">JCM 14719</strain>
    </source>
</reference>
<dbReference type="PROSITE" id="PS51643">
    <property type="entry name" value="HD_CAS3"/>
    <property type="match status" value="1"/>
</dbReference>
<dbReference type="EMBL" id="BMOF01000061">
    <property type="protein sequence ID" value="GGK07214.1"/>
    <property type="molecule type" value="Genomic_DNA"/>
</dbReference>
<dbReference type="InterPro" id="IPR014001">
    <property type="entry name" value="Helicase_ATP-bd"/>
</dbReference>
<evidence type="ECO:0000256" key="6">
    <source>
        <dbReference type="ARBA" id="ARBA00022801"/>
    </source>
</evidence>
<evidence type="ECO:0000256" key="9">
    <source>
        <dbReference type="ARBA" id="ARBA00023118"/>
    </source>
</evidence>
<dbReference type="InterPro" id="IPR006474">
    <property type="entry name" value="Helicase_Cas3_CRISPR-ass_core"/>
</dbReference>
<comment type="caution">
    <text evidence="12">The sequence shown here is derived from an EMBL/GenBank/DDBJ whole genome shotgun (WGS) entry which is preliminary data.</text>
</comment>
<accession>A0A8J3FFZ6</accession>
<dbReference type="InterPro" id="IPR038257">
    <property type="entry name" value="CRISPR-assoc_Cas3_HD_sf"/>
</dbReference>
<feature type="domain" description="HD Cas3-type" evidence="11">
    <location>
        <begin position="9"/>
        <end position="219"/>
    </location>
</feature>
<evidence type="ECO:0000259" key="10">
    <source>
        <dbReference type="PROSITE" id="PS51192"/>
    </source>
</evidence>
<keyword evidence="5" id="KW-0547">Nucleotide-binding</keyword>
<reference evidence="12" key="1">
    <citation type="journal article" date="2014" name="Int. J. Syst. Evol. Microbiol.">
        <title>Complete genome sequence of Corynebacterium casei LMG S-19264T (=DSM 44701T), isolated from a smear-ripened cheese.</title>
        <authorList>
            <consortium name="US DOE Joint Genome Institute (JGI-PGF)"/>
            <person name="Walter F."/>
            <person name="Albersmeier A."/>
            <person name="Kalinowski J."/>
            <person name="Ruckert C."/>
        </authorList>
    </citation>
    <scope>NUCLEOTIDE SEQUENCE</scope>
    <source>
        <strain evidence="12">JCM 14719</strain>
    </source>
</reference>
<dbReference type="InterPro" id="IPR011545">
    <property type="entry name" value="DEAD/DEAH_box_helicase_dom"/>
</dbReference>
<evidence type="ECO:0000256" key="3">
    <source>
        <dbReference type="ARBA" id="ARBA00022722"/>
    </source>
</evidence>
<keyword evidence="3" id="KW-0540">Nuclease</keyword>
<dbReference type="GO" id="GO:0004386">
    <property type="term" value="F:helicase activity"/>
    <property type="evidence" value="ECO:0007669"/>
    <property type="project" value="UniProtKB-KW"/>
</dbReference>
<keyword evidence="8" id="KW-0067">ATP-binding</keyword>
<evidence type="ECO:0000313" key="13">
    <source>
        <dbReference type="Proteomes" id="UP000637720"/>
    </source>
</evidence>
<sequence length="793" mass="89037">MVIPFAACWARPSQRLSDHLDAVARAMAPSPKSPEEWLARLAGFLHDLGKARAEWQRYLQGKEAERPARAVPHAYFGAAVLAALGQDLLRHLSAWEAHRGTWLRWVRDVADHHGELGDIEDAPPWRGHWHAAVAADVDWPGVARALAPHLPPTFPVPAWLHSGNAVHARVHALSLRWRQEVSRWKAVCVGQLEDRAAPQRVADACLRAQTGRLIAADRMDSGQVQPAEWQPSQAEAAIAALEASIDRTRHGTDGGTNQMDGLRQAMRERALAAWRQNPDAPFFALTLPTGYGKTLTALRIALEAVRQNRARRIVYVAPHISILSQAAREIATACRVEVLEHHHLAVALSDEMDDASYLAMESWQAPVVATTFHQLFRALFPRRAQHTLRVPALENAFVLLDEPQMLDPRVWNVLLQLLAAASRTLGTQVLLVTATLPPTRYAGIEVQELIPAEEVPAVCRYHVRAWTDARDAVDEEDVAELAVRKAREVGQVGVLLNTVADALRVFRAVRQRTDIPAFFLHGMLQPIHKQRKLKVLREHLKREKAAIVVGTPILECGLNLSVRFLWRALSTIPSLVQSAGRVNRRGEGEVGEVWTQPFVRGGERSTREWLYRRREEREVTDALLSSAAYPAEEPDVLALLSTYYDEVFARNAHVAYVERMKEAALGQWSALRGLEPFEETVPTVTVFVPTGEEHLTEEQRERYLGRWGCRTAAELYERYGDPSWMRRLSFLERKRFLAALQAFSVPVVQTCAQRVAVDTERGIVLCSDPRLYDEELGFAALRDAEAQQGAWLW</sequence>
<keyword evidence="6" id="KW-0378">Hydrolase</keyword>
<dbReference type="NCBIfam" id="TIGR01596">
    <property type="entry name" value="cas3_HD"/>
    <property type="match status" value="1"/>
</dbReference>
<dbReference type="SMART" id="SM00487">
    <property type="entry name" value="DEXDc"/>
    <property type="match status" value="1"/>
</dbReference>
<protein>
    <submittedName>
        <fullName evidence="12">CRISPR-associated helicase/endonuclease Cas3</fullName>
    </submittedName>
</protein>
<dbReference type="GO" id="GO:0003676">
    <property type="term" value="F:nucleic acid binding"/>
    <property type="evidence" value="ECO:0007669"/>
    <property type="project" value="InterPro"/>
</dbReference>
<dbReference type="SMART" id="SM00490">
    <property type="entry name" value="HELICc"/>
    <property type="match status" value="1"/>
</dbReference>
<dbReference type="GO" id="GO:0005524">
    <property type="term" value="F:ATP binding"/>
    <property type="evidence" value="ECO:0007669"/>
    <property type="project" value="UniProtKB-KW"/>
</dbReference>
<evidence type="ECO:0000313" key="12">
    <source>
        <dbReference type="EMBL" id="GGK07214.1"/>
    </source>
</evidence>
<comment type="similarity">
    <text evidence="1">In the N-terminal section; belongs to the CRISPR-associated nuclease Cas3-HD family.</text>
</comment>
<dbReference type="CDD" id="cd17930">
    <property type="entry name" value="DEXHc_cas3"/>
    <property type="match status" value="1"/>
</dbReference>
<dbReference type="GO" id="GO:0004518">
    <property type="term" value="F:nuclease activity"/>
    <property type="evidence" value="ECO:0007669"/>
    <property type="project" value="UniProtKB-KW"/>
</dbReference>
<dbReference type="CDD" id="cd09641">
    <property type="entry name" value="Cas3''_I"/>
    <property type="match status" value="1"/>
</dbReference>
<dbReference type="Gene3D" id="3.40.50.300">
    <property type="entry name" value="P-loop containing nucleotide triphosphate hydrolases"/>
    <property type="match status" value="2"/>
</dbReference>
<dbReference type="GO" id="GO:0016787">
    <property type="term" value="F:hydrolase activity"/>
    <property type="evidence" value="ECO:0007669"/>
    <property type="project" value="UniProtKB-KW"/>
</dbReference>